<keyword evidence="2" id="KW-0597">Phosphoprotein</keyword>
<evidence type="ECO:0000256" key="10">
    <source>
        <dbReference type="SAM" id="Coils"/>
    </source>
</evidence>
<dbReference type="Pfam" id="PF25035">
    <property type="entry name" value="SYNE1"/>
    <property type="match status" value="1"/>
</dbReference>
<feature type="coiled-coil region" evidence="10">
    <location>
        <begin position="3117"/>
        <end position="3144"/>
    </location>
</feature>
<dbReference type="FunFam" id="1.20.58.60:FF:000112">
    <property type="entry name" value="nesprin-1 isoform X4"/>
    <property type="match status" value="1"/>
</dbReference>
<dbReference type="FunFam" id="1.20.58.60:FF:000126">
    <property type="entry name" value="Spectrin repeat containing, nuclear envelope 1a"/>
    <property type="match status" value="1"/>
</dbReference>
<dbReference type="InterPro" id="IPR018159">
    <property type="entry name" value="Spectrin/alpha-actinin"/>
</dbReference>
<comment type="subcellular location">
    <subcellularLocation>
        <location evidence="8">Nucleus outer membrane</location>
        <topology evidence="8">Single-pass type IV membrane protein</topology>
    </subcellularLocation>
</comment>
<feature type="region of interest" description="Disordered" evidence="11">
    <location>
        <begin position="2764"/>
        <end position="2791"/>
    </location>
</feature>
<dbReference type="Pfam" id="PF10541">
    <property type="entry name" value="KASH"/>
    <property type="match status" value="1"/>
</dbReference>
<feature type="compositionally biased region" description="Polar residues" evidence="11">
    <location>
        <begin position="2892"/>
        <end position="2912"/>
    </location>
</feature>
<keyword evidence="7" id="KW-0539">Nucleus</keyword>
<dbReference type="InterPro" id="IPR012315">
    <property type="entry name" value="KASH"/>
</dbReference>
<feature type="region of interest" description="Disordered" evidence="11">
    <location>
        <begin position="2878"/>
        <end position="2912"/>
    </location>
</feature>
<feature type="coiled-coil region" evidence="10">
    <location>
        <begin position="4639"/>
        <end position="4706"/>
    </location>
</feature>
<feature type="region of interest" description="Disordered" evidence="11">
    <location>
        <begin position="5019"/>
        <end position="5067"/>
    </location>
</feature>
<evidence type="ECO:0000256" key="11">
    <source>
        <dbReference type="SAM" id="MobiDB-lite"/>
    </source>
</evidence>
<evidence type="ECO:0000256" key="3">
    <source>
        <dbReference type="ARBA" id="ARBA00022692"/>
    </source>
</evidence>
<proteinExistence type="inferred from homology"/>
<dbReference type="PANTHER" id="PTHR14514">
    <property type="entry name" value="PKA ANCHORING PROTEIN"/>
    <property type="match status" value="1"/>
</dbReference>
<keyword evidence="3 9" id="KW-0812">Transmembrane</keyword>
<dbReference type="FunFam" id="1.20.58.60:FF:000157">
    <property type="entry name" value="Nesprin-1 isoform 1"/>
    <property type="match status" value="1"/>
</dbReference>
<evidence type="ECO:0000256" key="5">
    <source>
        <dbReference type="ARBA" id="ARBA00022989"/>
    </source>
</evidence>
<dbReference type="SUPFAM" id="SSF46966">
    <property type="entry name" value="Spectrin repeat"/>
    <property type="match status" value="31"/>
</dbReference>
<evidence type="ECO:0000256" key="9">
    <source>
        <dbReference type="PROSITE-ProRule" id="PRU00385"/>
    </source>
</evidence>
<evidence type="ECO:0000259" key="12">
    <source>
        <dbReference type="PROSITE" id="PS51049"/>
    </source>
</evidence>
<feature type="compositionally biased region" description="Polar residues" evidence="11">
    <location>
        <begin position="5494"/>
        <end position="5507"/>
    </location>
</feature>
<evidence type="ECO:0000256" key="1">
    <source>
        <dbReference type="ARBA" id="ARBA00008619"/>
    </source>
</evidence>
<organism evidence="13 14">
    <name type="scientific">Myodes glareolus</name>
    <name type="common">Bank vole</name>
    <name type="synonym">Clethrionomys glareolus</name>
    <dbReference type="NCBI Taxonomy" id="447135"/>
    <lineage>
        <taxon>Eukaryota</taxon>
        <taxon>Metazoa</taxon>
        <taxon>Chordata</taxon>
        <taxon>Craniata</taxon>
        <taxon>Vertebrata</taxon>
        <taxon>Euteleostomi</taxon>
        <taxon>Mammalia</taxon>
        <taxon>Eutheria</taxon>
        <taxon>Euarchontoglires</taxon>
        <taxon>Glires</taxon>
        <taxon>Rodentia</taxon>
        <taxon>Myomorpha</taxon>
        <taxon>Muroidea</taxon>
        <taxon>Cricetidae</taxon>
        <taxon>Arvicolinae</taxon>
        <taxon>Myodes</taxon>
    </lineage>
</organism>
<feature type="coiled-coil region" evidence="10">
    <location>
        <begin position="2638"/>
        <end position="2713"/>
    </location>
</feature>
<gene>
    <name evidence="13" type="ORF">U0070_014981</name>
</gene>
<feature type="non-terminal residue" evidence="13">
    <location>
        <position position="1"/>
    </location>
</feature>
<dbReference type="FunFam" id="1.20.58.60:FF:000478">
    <property type="entry name" value="Spectrin repeat-containing, nuclear envelope 1b"/>
    <property type="match status" value="1"/>
</dbReference>
<feature type="coiled-coil region" evidence="10">
    <location>
        <begin position="2427"/>
        <end position="2454"/>
    </location>
</feature>
<evidence type="ECO:0000256" key="7">
    <source>
        <dbReference type="ARBA" id="ARBA00023242"/>
    </source>
</evidence>
<feature type="coiled-coil region" evidence="10">
    <location>
        <begin position="1068"/>
        <end position="1095"/>
    </location>
</feature>
<comment type="similarity">
    <text evidence="1">Belongs to the nesprin family.</text>
</comment>
<dbReference type="FunFam" id="1.20.58.60:FF:000359">
    <property type="entry name" value="Spectrin repeat containing, nuclear envelope 1a"/>
    <property type="match status" value="1"/>
</dbReference>
<keyword evidence="4" id="KW-0677">Repeat</keyword>
<dbReference type="FunFam" id="1.20.58.60:FF:000190">
    <property type="entry name" value="Nesprin-1 isoform 1"/>
    <property type="match status" value="1"/>
</dbReference>
<comment type="caution">
    <text evidence="13">The sequence shown here is derived from an EMBL/GenBank/DDBJ whole genome shotgun (WGS) entry which is preliminary data.</text>
</comment>
<dbReference type="InterPro" id="IPR056887">
    <property type="entry name" value="SYNE1/2_dom"/>
</dbReference>
<protein>
    <recommendedName>
        <fullName evidence="12">KASH domain-containing protein</fullName>
    </recommendedName>
</protein>
<evidence type="ECO:0000313" key="14">
    <source>
        <dbReference type="Proteomes" id="UP001488838"/>
    </source>
</evidence>
<feature type="domain" description="KASH" evidence="12">
    <location>
        <begin position="5528"/>
        <end position="5587"/>
    </location>
</feature>
<dbReference type="EMBL" id="JBBHLL010000217">
    <property type="protein sequence ID" value="KAK7809385.1"/>
    <property type="molecule type" value="Genomic_DNA"/>
</dbReference>
<evidence type="ECO:0000256" key="4">
    <source>
        <dbReference type="ARBA" id="ARBA00022737"/>
    </source>
</evidence>
<reference evidence="13 14" key="1">
    <citation type="journal article" date="2023" name="bioRxiv">
        <title>Conserved and derived expression patterns and positive selection on dental genes reveal complex evolutionary context of ever-growing rodent molars.</title>
        <authorList>
            <person name="Calamari Z.T."/>
            <person name="Song A."/>
            <person name="Cohen E."/>
            <person name="Akter M."/>
            <person name="Roy R.D."/>
            <person name="Hallikas O."/>
            <person name="Christensen M.M."/>
            <person name="Li P."/>
            <person name="Marangoni P."/>
            <person name="Jernvall J."/>
            <person name="Klein O.D."/>
        </authorList>
    </citation>
    <scope>NUCLEOTIDE SEQUENCE [LARGE SCALE GENOMIC DNA]</scope>
    <source>
        <strain evidence="13">V071</strain>
    </source>
</reference>
<feature type="compositionally biased region" description="Low complexity" evidence="11">
    <location>
        <begin position="5037"/>
        <end position="5049"/>
    </location>
</feature>
<feature type="topological domain" description="Cytoplasmic" evidence="9">
    <location>
        <begin position="1"/>
        <end position="5536"/>
    </location>
</feature>
<evidence type="ECO:0000256" key="2">
    <source>
        <dbReference type="ARBA" id="ARBA00022553"/>
    </source>
</evidence>
<dbReference type="PROSITE" id="PS51049">
    <property type="entry name" value="KASH"/>
    <property type="match status" value="1"/>
</dbReference>
<feature type="region of interest" description="Disordered" evidence="11">
    <location>
        <begin position="3078"/>
        <end position="3098"/>
    </location>
</feature>
<keyword evidence="14" id="KW-1185">Reference proteome</keyword>
<dbReference type="Pfam" id="PF25804">
    <property type="entry name" value="SYNE3"/>
    <property type="match status" value="1"/>
</dbReference>
<dbReference type="SMART" id="SM01249">
    <property type="entry name" value="KASH"/>
    <property type="match status" value="1"/>
</dbReference>
<dbReference type="FunFam" id="1.20.58.60:FF:000231">
    <property type="entry name" value="Spectrin repeat containing, nuclear envelope 1a"/>
    <property type="match status" value="1"/>
</dbReference>
<feature type="coiled-coil region" evidence="10">
    <location>
        <begin position="712"/>
        <end position="747"/>
    </location>
</feature>
<evidence type="ECO:0000313" key="13">
    <source>
        <dbReference type="EMBL" id="KAK7809385.1"/>
    </source>
</evidence>
<accession>A0AAW0I4L4</accession>
<keyword evidence="10" id="KW-0175">Coiled coil</keyword>
<keyword evidence="5" id="KW-1133">Transmembrane helix</keyword>
<feature type="coiled-coil region" evidence="10">
    <location>
        <begin position="4016"/>
        <end position="4053"/>
    </location>
</feature>
<feature type="coiled-coil region" evidence="10">
    <location>
        <begin position="3910"/>
        <end position="3937"/>
    </location>
</feature>
<feature type="coiled-coil region" evidence="10">
    <location>
        <begin position="428"/>
        <end position="462"/>
    </location>
</feature>
<dbReference type="FunFam" id="1.20.58.60:FF:000177">
    <property type="entry name" value="nesprin-1 isoform X5"/>
    <property type="match status" value="1"/>
</dbReference>
<feature type="coiled-coil region" evidence="10">
    <location>
        <begin position="2549"/>
        <end position="2576"/>
    </location>
</feature>
<dbReference type="SMART" id="SM00150">
    <property type="entry name" value="SPEC"/>
    <property type="match status" value="33"/>
</dbReference>
<feature type="region of interest" description="Disordered" evidence="11">
    <location>
        <begin position="5476"/>
        <end position="5522"/>
    </location>
</feature>
<dbReference type="InterPro" id="IPR057933">
    <property type="entry name" value="SYNE3_dom"/>
</dbReference>
<dbReference type="FunFam" id="1.20.58.60:FF:000155">
    <property type="entry name" value="nesprin-1 isoform X4"/>
    <property type="match status" value="1"/>
</dbReference>
<feature type="coiled-coil region" evidence="10">
    <location>
        <begin position="1197"/>
        <end position="1227"/>
    </location>
</feature>
<evidence type="ECO:0000256" key="6">
    <source>
        <dbReference type="ARBA" id="ARBA00023136"/>
    </source>
</evidence>
<dbReference type="PANTHER" id="PTHR14514:SF3">
    <property type="entry name" value="NESPRIN-1"/>
    <property type="match status" value="1"/>
</dbReference>
<feature type="coiled-coil region" evidence="10">
    <location>
        <begin position="858"/>
        <end position="908"/>
    </location>
</feature>
<dbReference type="FunFam" id="1.20.58.60:FF:000221">
    <property type="entry name" value="nesprin-1 isoform X1"/>
    <property type="match status" value="1"/>
</dbReference>
<dbReference type="Proteomes" id="UP001488838">
    <property type="component" value="Unassembled WGS sequence"/>
</dbReference>
<dbReference type="FunFam" id="1.20.58.60:FF:000137">
    <property type="entry name" value="nesprin-1 isoform X2"/>
    <property type="match status" value="1"/>
</dbReference>
<evidence type="ECO:0000256" key="8">
    <source>
        <dbReference type="ARBA" id="ARBA00046312"/>
    </source>
</evidence>
<sequence>ETLDALQKAEPMTEDLKSQLNELCRFSRDLSPYSGKVSGLIKEYNCLCLQASKGCQNKEQILQERFQKAFRGFQQWLVNAKLTTAKCFDLPQNLSEVSASLQKIQEFLSESENGQHKLNTMLSKGELLSSLLTKEKAEGVQAKVATAKEDWKNFHANLHQKESALEIQMKDFEVSAEPVQNWLSKTERLVQESSNRLYDLPAKRREQQKLQSVLEEIQCYEPQLHRLKEKARQLWEGQAASKSFVHRVSQLSSQYLALSNVTKEKVSRLDRIVAEHSQFSMGVKELQDWMTDAEKEIQMKMTVTRGEYVLQNTSPEGSAAVQQQLQALKEMWESLLSAAIRCKSQLEGALSKWTSYQDDVRQFSSWMDGVEGSLSELDRQHTELREKVTALGKAKLLNEEVLSHSSLLETIEVKRAGMTEHYVTQLELQDLQERHQAIKERAKEAVTKLEKLVRLHQEYQRDLKTFENWLGQEQEKLDRCSALEGDSHTHETALRDLQELQVRCAEGQALLNSVLHTREDVIPSGIPQAEDRVLESLRQDWQVYQHRLTETRTQFNSVVNKLRLMEQKFQQVDEWLKRMEDKISVRSDCQSSRSTKEIQLLQMKKWHEDLSAHRDEVEEVGSRAQEILEESHASSRMGSQATQLTSRYQALLLQVLEQIKFLEEEIQSLEETESSLSCYSDWYVSTQKNFKNVATKIDKVDEVMMGKKLKTLEKGERAVRFLEENEAEELRKEIHGYMEQLKDLTGTVRKEHVSLEKGLHLAKEFSDKCKVLTRWMAEYQEILHTPEEPKMELYEKKAQLSKYKSLQQMVLSHEPSVNSVREKGEALLELVQDQTLKDKIQKLQSDFQDLCSMGKEHVVNLEAKVRDHEDYNSELQEVEKWLLQMSGRLAMMEEIAGFEDRLDDLKTKGDTLIGQCPDHLQAKQKQSVQAHLQGTKDSYSAICSTAQRVYRSLEYELQKHVSRQDTLQQCQAWISAVQPDLKPSPQPPLSRAEAVKQVKHSRALQEQARTYLDLLCSMCDLSDSSVKNTAKDIQQTEQLIEQRLVHAQNLTQGWEEIKHLKAELWIYLQDADQQLQNMKRRHAELEQNLAQNMVSQVKDFATQLQSKQASISTIIEKVNLLTKSQESPEHKEISHLNDQWQDLCLQADQLCAQREQDLQRSSHYHDHMEIVEAFLEKFTTEWDNLARSNAESTAVHLEALKKLALALQEKKNAIEDLKDHKQKLIEHLSLDDRELVKEQTSHLERRWFQLEDLVKRKIQVSVTNLEELNVVQSRFQELMEWAEEQQPNIVEALKQSPPPDMAQNLLMDHLAICSELEAKQMLLKSLMKDADRVMADLGLNERKVIQKALSDAQKHVNCLSDLVGQRRKYLNKALSEKTQFLMAVFQATSQIQQHERKIMFREYICLLPDDVSKQIKTCKTTQASLKTYQNEVTGLWAQGRELMKGIIEQERPEVLGKLQELQSVYDTVLQKCSHRLQELEKSLVSRKHFKEDFDKACHWLKQADIITFPEINLMNEKVELHAQLDKYQSILEQSPEYENLLLTLQRTGQAMLPSLNEVDHSYLSEKLSALPQQFNVIVALAKDKFYKIQEAILARKEYASLIELTTQSLGELEDQFLKMRKMPSDLIVVESVSLHETCRALLGEVVALGEAVNELNQKKESFRSTGQPWQPEKMLQLAALYHRLKRQAEQRVGFLEDTTSAYKEHAKMCQQLESQLEVVKTEQAKVNEETLPAEEKLKVYHSLAGSLQDSGILLKRVAVHLEDLTPHLDPSAYEKAKGQVQSWQEELKQLTSRVGDMVTECESRMVQSIDFQTEMSRSLDWLRRVKAELSGPVCLDLSLQDIQEEIRKIQIHQEEVLSSLRIMSALSHKEQEKFAKVKELISADLEHTLAELKELDGDVQEALRTRQATLTEIYSHCQRYYQVFQTANDWLEDAQEMLQLAGNGLDVESAEENLKSHEEFFKTEGQFHSHMEELQGLVTKLDPLIKPNGKEELAQKMASLEKRSQRVFQDAHAQRDLLQRCTVHWQEYQKAREEVIELMNDGEKKLSEFSLLKTSSGQEAEEKLSKHKAVVSVVDSFHEKIVALEEKASHLEKTGNDASKATLSRSMTTVWQRWTRLRAVAQDQEKILQDAIDEWRGLSHKMKETTEVIAQLQGKLPENAIEKASKAELMALLECHDTCSLELEQQQLALGVLQQRALSMLQDGALPGAAEEAPILREIAAVQDQCLSMQDKVKSHSKLVKQELQERGAVETQINAVKSWVQETKDYLGNPTVEIDTQLEELKILLTEATSHRESIEKIAEEQKDKYLGLYTILPSEISLQLAEVALDLKIHDQIQEKVQEIEQGKATSQEFGRQIQKVAKDLTTILTKLKAKTDNLAQAKTDQKMLGEELDGCNSKLMELDAAIQTFSEQHGQLGKPLAKKIGKLMELHQQTIRQAESRLSKLNQASSHLEEYSEMLESILKWIEKAKVLVHGNIAWNSASQLREQYILHQTLLAESEDIGSDLEAMAEKVQHLAHVYCTEKMSQQVAQLGRETEELRHVIRARLQSLQDAAKDMKKFEGELRNLQAALEQAQAILTSPEVGRLSLKEQLSHRQHLLSEMESLKPKVQAVQLCQSALRIPEDVVASLPLCHAALRLQEEAMVQYEQYEQEMKHLQQLIEAAHREIEDKPVATSNIRELQAQISRHEELAQKIKGYQEQIASLNSKCKMLTMKAKHATMLLTVTEVEGLAEGTEDLDRELLPTPSAHPSVVMMTAGRCHTLLSPVTEESGEEGTNSEISSPPACRSPSPVANTEASVNQDIAYYQALSAERLQTDAARIPPSTAASQELYEPGLEPSATAKLGDLQRSWETLKNVISEKQRTLYEALERQQKYQDSLQSVSTKMEAMETKLSESLQPGRSPESQMAEHQSSPQALMDEVQMLQDEIDGLQASLAEELAAESRESDPVEQLALQSTLTVLAERMSTIRMKAAGKRQLLEEKLNDQLEEQRQEQALQRYRCEADELDHWLLNTKATLDNMLVEIEQKVAALAQLSVHSENLVLEGKAHTKDEAEQLAAKLRLLKGSLLELQRALHDRQLSMQQGATQEKEENDADLTATQSPGVQEWLAQARTTRTHQRQSSLQQQKEFEQELAEQKNLLRSVASRGEEILTQSSAVDGSGGLGEKPAVLSQELGMEGTKSFAEDQMRMKWESLHQEFSTKQKLLQNVLEQEQEQLYGSPNRLLAGAPLYRGEAQTQDKSSVTSLLDGLNQAFEEASSQQKLYDGVSATSTWLDDVEERLFVTTTLLPEETEACLVHQEALAKDIKEMSEEMDKNKTLFSQAFPEDGDNRDVIEDTLGCLLGRLSLLDSVVNQRCHQMKERLQQILNFQNDLKVLFTSLADNKYIILQKLANVFEQPIVEQIQAIQQAEEGLRELDGGIAELKRHGDKLQVEQPALQELSKLQDMYDELLVTISSRRSSLNQNLALKSQYDRALQDLADLLDTGQEKMAGDHKIIVSSKEEIQQLLHKHKEYFQGLESHMILTETLFRKIISFAVGKETQLHTDRMVQASAVLKQAHKRGVELEYILEELSRQLEMVESSIPSVGLVEESEDRLVERMNLYQHLKSSLDEYQPKLYQVLDDGKRLLMSASCSDLESQLNQLGERWLNNTNRVAKELHRLETILKHWTRYQSESADLTHWLQSAKDRLAFWTQQSVTVPQELEMVRDHLNAFLEFSKEVDAKSSLKSSVMSTGSQLLRLKKVDTAALRAELSRMESQWSDLLTSIPVVQEKLHQVMSWIALMESVIQKDEEDIKNAVGYKAIHDYLQKYKGFKIDLNCKQLTADFVNQSVLQISSQDVESKRSDKTDFAEQLGAMNKSWQLLQGRVGEKIQLLEGLLESWSEYENSVQSLKAWFETQEKKLKQQQQIGDQTSVQNALKDCQELEDLIKAKEKEVEKIEQSGLALIQNKKEDVSGSVMSTLRELSQTWASLDHSVGELKMQLTSVLGQWGHHKAAFDEINSHIMEARYSLSRFRLLTGSSEAVQVQVDNLQNLHDSLEKQEEDLQKFSAITNQLLKECHPPVTETLSSTLQEVNMRWDNLLEEIAEQLHASKALLQLWQRYKDYTKQCACAVQQQEDQTSALLKTVTNKDIADDEVTKWIQDCNDLLRGLGAVKDSIFVLRELGEQLGQQVDASAAAAIQCEQLCFSQRLSALEQALCKQQAVLQAGVVDYETFAQSLEALEVWIVEAEDTLQAQDPTHSSDLSTIQDRMEELKGQMLRFSSMAPDLDRLNELGYRLPLNDKEIKRMQNLNRQWSLMSSQTTERFSKLQSFLLQHQTFLEKCETWMEFLLFQAEMLSRQQILHAIIVDGQHLLEQGQVDDRDEFSLKLTLLSNQWQGVIRRAQQRRGIIDSQIRQWQRYREMAEKLRKWLVEVSHLPLSSLGSIPVPLQQVRTLFDEVQFKEKVFLRQQGSYILTVEAGKQLLLSADSGAEAALQAELTEIQEQWKSASMHLEEQKKKLAFLLNDWEKCEKGIADSLEKLRTFKKKLSQPLPDHHEELHTEQMRCKELENAVGRWTDDLAELTLLRDALAVYISAEDVSILNERVELLQRQWEELCHQVSLRRQQVSERLNEWAVFSEKNKELCEWLTQMEGKVSQNGDILIEEMIEKLKKDYQEEIAVAQENKIQLQQMGERLAKASHESKASEIQYKLSKVNDRVKKLKETLVAVQQLDKNMGNLRTWLAHIESELAKPIVYESCNSEEIQRKLSEQQELQRDIEKHSSGVASVLNLCEVLLHDCDACATEAECDSIQQATRNLDRRWRNICAIIEETWRLWQKFLDDYARFEDWLKISERTAAFPSSSGVLYTVAKEELKKFEAFQRQVHESLTQLELINKQYRRLARENRTDSACSLKQMVHGGNQRWDDLQKRHFISQREEFETARDSILVWLTEMDLQLTNIEHFSECDVQAKIKQLKAFQQEISLNHNKIEQIIGQGEQLIEKSEPLDAAVIEEELDELRRYCQELPDDDHDLSDRELDLEDSTALSDLRWQDPSADGVPSPQPSSNPSLSLPQPLRSERSGRDTPASVDSIPLEWDHDYDLSRDLESASRTLPSEDEEGEDNKEFYLRGAVGLSDVVIPENPEAYVKLTENAIRNTSGDPSSLESQMRQLDKALDDSRFQMQQTANILRSKTPTGPDLDTSYKGYLKLLGECSGSIDSVRRLEHKLAEEESVPGFVNLNSTETQTAGVIDRWELLQAQALSKELRMKQNLQKWQQFKSDLDNIWAWLGETEEELDRLQHLALSTDIHTIESHIKKLKELQKAVDQRKAIILSINLCSSEFTQGDSKESHDLQDRLSQMNGRWDRVCSLLEDWRGLLQGALMQCQEFHEMSHALLLMLENIDRRKNEIVPIDSTLDPETLQDHHKQLVQIKQELQKSQLRVSLLQDMSRQLLVNAEGSDCLEAKEKVHVIGNRLKLLLKEVSRHIKDLEKLLDMASSQQDLSSWSSADELDTSGSPRGKGSHSQPGPSVNSPKSRSTKGGCDSSLSEPRPARAGRSFLFRVLRAALPLQLLLLLLIGLACLVPMSEEDYSCALSNNFARSFHPMLRYTNGPPPL</sequence>
<dbReference type="InterPro" id="IPR002017">
    <property type="entry name" value="Spectrin_repeat"/>
</dbReference>
<dbReference type="FunFam" id="1.20.58.60:FF:000104">
    <property type="entry name" value="Nesprin-1 isoform 1"/>
    <property type="match status" value="1"/>
</dbReference>
<dbReference type="GO" id="GO:0005640">
    <property type="term" value="C:nuclear outer membrane"/>
    <property type="evidence" value="ECO:0007669"/>
    <property type="project" value="UniProtKB-SubCell"/>
</dbReference>
<feature type="coiled-coil region" evidence="10">
    <location>
        <begin position="2967"/>
        <end position="2994"/>
    </location>
</feature>
<feature type="coiled-coil region" evidence="10">
    <location>
        <begin position="1695"/>
        <end position="1729"/>
    </location>
</feature>
<dbReference type="FunFam" id="1.20.58.60:FF:000182">
    <property type="entry name" value="Spectrin repeat containing, nuclear envelope 1a"/>
    <property type="match status" value="1"/>
</dbReference>
<dbReference type="Pfam" id="PF00435">
    <property type="entry name" value="Spectrin"/>
    <property type="match status" value="8"/>
</dbReference>
<keyword evidence="6 9" id="KW-0472">Membrane</keyword>
<dbReference type="Gene3D" id="1.20.58.60">
    <property type="match status" value="26"/>
</dbReference>
<feature type="topological domain" description="Perinuclear space" evidence="9">
    <location>
        <begin position="5558"/>
        <end position="5587"/>
    </location>
</feature>
<feature type="coiled-coil region" evidence="10">
    <location>
        <begin position="1773"/>
        <end position="1800"/>
    </location>
</feature>
<name>A0AAW0I4L4_MYOGA</name>
<dbReference type="CDD" id="cd00176">
    <property type="entry name" value="SPEC"/>
    <property type="match status" value="6"/>
</dbReference>